<organism evidence="1">
    <name type="scientific">viral metagenome</name>
    <dbReference type="NCBI Taxonomy" id="1070528"/>
    <lineage>
        <taxon>unclassified sequences</taxon>
        <taxon>metagenomes</taxon>
        <taxon>organismal metagenomes</taxon>
    </lineage>
</organism>
<evidence type="ECO:0000313" key="1">
    <source>
        <dbReference type="EMBL" id="QHU07352.1"/>
    </source>
</evidence>
<sequence>MPILHKNQLNKSLEIYNFDKKIRLGDNSDGGYVIADLDGLYDCYISCGISNEASFDRDFLKKYINIGKNNAYAFDGTIKDYPWQYTTDIQFIKKNISNINDDNNTNLDYLINNYNNIFLAIDIEGGEYPWILSLNQNDLNKFKQICIEFHGLNDNSWGTQLKDKIKCLKKLSNTHYLIHAHGNNHSGNQNNIPDVLELTYVNKNYFKEIPSKNKTPFPIKDLDYPNKKSKNDYILDKYPFVENFENFNWLFNISKYENKITSQGKQDGVIKYIIDNIYIKNKYCVEFGYDSDKIDGGAGPNTLQLIKNNWDYLLIDGKYNNPSINLYKHILTTDNICEIFEKYKVPKEPGYISIDVDSTDIWLCDKILEKYDPSFFSIEFNPNFPINYAIAFPNDGNVWEKDRCFGSSLKAIKLMVDKHQKYALVYAGNYKTSKHHDAFFIRKDLIKNMIIPEFNSFKDIHHYIHKPCQNNREEILLDYEYFLISGDIIESKNKAKQVAKQYLCD</sequence>
<protein>
    <recommendedName>
        <fullName evidence="2">Methyltransferase FkbM domain-containing protein</fullName>
    </recommendedName>
</protein>
<reference evidence="1" key="1">
    <citation type="journal article" date="2020" name="Nature">
        <title>Giant virus diversity and host interactions through global metagenomics.</title>
        <authorList>
            <person name="Schulz F."/>
            <person name="Roux S."/>
            <person name="Paez-Espino D."/>
            <person name="Jungbluth S."/>
            <person name="Walsh D.A."/>
            <person name="Denef V.J."/>
            <person name="McMahon K.D."/>
            <person name="Konstantinidis K.T."/>
            <person name="Eloe-Fadrosh E.A."/>
            <person name="Kyrpides N.C."/>
            <person name="Woyke T."/>
        </authorList>
    </citation>
    <scope>NUCLEOTIDE SEQUENCE</scope>
    <source>
        <strain evidence="1">GVMAG-S-1040241-154</strain>
    </source>
</reference>
<proteinExistence type="predicted"/>
<accession>A0A6C0JNP5</accession>
<name>A0A6C0JNP5_9ZZZZ</name>
<evidence type="ECO:0008006" key="2">
    <source>
        <dbReference type="Google" id="ProtNLM"/>
    </source>
</evidence>
<dbReference type="AlphaFoldDB" id="A0A6C0JNP5"/>
<dbReference type="EMBL" id="MN740684">
    <property type="protein sequence ID" value="QHU07352.1"/>
    <property type="molecule type" value="Genomic_DNA"/>
</dbReference>